<dbReference type="AlphaFoldDB" id="Q1K2K5"/>
<dbReference type="EMBL" id="AAEW02000003">
    <property type="protein sequence ID" value="EAT16876.1"/>
    <property type="molecule type" value="Genomic_DNA"/>
</dbReference>
<keyword evidence="3" id="KW-0408">Iron</keyword>
<dbReference type="GO" id="GO:0046872">
    <property type="term" value="F:metal ion binding"/>
    <property type="evidence" value="ECO:0007669"/>
    <property type="project" value="UniProtKB-KW"/>
</dbReference>
<comment type="similarity">
    <text evidence="1">Belongs to the prokaryotic molybdopterin-containing oxidoreductase family.</text>
</comment>
<dbReference type="PANTHER" id="PTHR43742">
    <property type="entry name" value="TRIMETHYLAMINE-N-OXIDE REDUCTASE"/>
    <property type="match status" value="1"/>
</dbReference>
<dbReference type="Pfam" id="PF04879">
    <property type="entry name" value="Molybdop_Fe4S4"/>
    <property type="match status" value="1"/>
</dbReference>
<dbReference type="Gene3D" id="3.40.50.740">
    <property type="match status" value="1"/>
</dbReference>
<evidence type="ECO:0000313" key="7">
    <source>
        <dbReference type="Proteomes" id="UP000005695"/>
    </source>
</evidence>
<evidence type="ECO:0000256" key="4">
    <source>
        <dbReference type="ARBA" id="ARBA00023014"/>
    </source>
</evidence>
<dbReference type="Gene3D" id="3.40.228.10">
    <property type="entry name" value="Dimethylsulfoxide Reductase, domain 2"/>
    <property type="match status" value="1"/>
</dbReference>
<dbReference type="InterPro" id="IPR006963">
    <property type="entry name" value="Mopterin_OxRdtase_4Fe-4S_dom"/>
</dbReference>
<keyword evidence="2" id="KW-0479">Metal-binding</keyword>
<dbReference type="OrthoDB" id="9757870at2"/>
<gene>
    <name evidence="6" type="ORF">Dace_2128</name>
</gene>
<evidence type="ECO:0000313" key="6">
    <source>
        <dbReference type="EMBL" id="EAT16876.1"/>
    </source>
</evidence>
<dbReference type="InterPro" id="IPR050612">
    <property type="entry name" value="Prok_Mopterin_Oxidored"/>
</dbReference>
<evidence type="ECO:0000256" key="1">
    <source>
        <dbReference type="ARBA" id="ARBA00010312"/>
    </source>
</evidence>
<dbReference type="Pfam" id="PF01568">
    <property type="entry name" value="Molydop_binding"/>
    <property type="match status" value="1"/>
</dbReference>
<evidence type="ECO:0000256" key="3">
    <source>
        <dbReference type="ARBA" id="ARBA00023004"/>
    </source>
</evidence>
<evidence type="ECO:0000256" key="2">
    <source>
        <dbReference type="ARBA" id="ARBA00022723"/>
    </source>
</evidence>
<protein>
    <submittedName>
        <fullName evidence="6">Formate dehydrogenase</fullName>
        <ecNumber evidence="6">1.2.1.2</ecNumber>
    </submittedName>
</protein>
<dbReference type="Gene3D" id="2.20.25.90">
    <property type="entry name" value="ADC-like domains"/>
    <property type="match status" value="1"/>
</dbReference>
<accession>Q1K2K5</accession>
<dbReference type="SUPFAM" id="SSF50692">
    <property type="entry name" value="ADC-like"/>
    <property type="match status" value="1"/>
</dbReference>
<sequence length="747" mass="83474">MPNRTTKTNCRLCSYLCGLEAQIEDDKIVSLQPDPSRYPYDVGIVKGCPRFHSNLEFLNHPQRINHPLKRAGERGENRWQQISWEQALNEISEKLLHLRENFGAETLATSIGGPHTTFWPLHRFMNLFGSPNNVGIGQICWNPSIWVNSLTFGWPLENEIDPETTGCAILWGVNPAESDNSLFWRQVLAYNLTGKPLIVIDPRETRTARLATHWLAPNPGTDAALALGMLHVIIAEELYPQQFVEQWCHGFEQLKQQVADYTPQHVAQITGLTTQQIIQTAQLYAHANSASIFHGRGIDQIGANSVQVHRAIACLKGLTANIDRPGASYLSEMPEYIPEIDLELTDRLPAEQRQKQLGRDKIKLQTFEGYERLTRYTLQHGKQLPARYLTSAQPNLVWRAMLESQPYPIRAMIVSGSNPLICQADSELIAKALQSLDLLVALELFPNSVTALADYVLPMAGSLERPVLQTNAGVANIAYGGPQAIEPLHERRCDYDFWRELGLLCGQDEFWPWEDFTTSLDNILNPLGLTWESFCETGIYAPAPEYRKYESYEKNGQPGFATPSGKIELYCEVLNEVGSSPLPVHQSQPGASAEFPLLLITGGRKQPHWASSFRWLKTLKKPGTVPQAEVSKATAESLGLEHGQQVVVETPHGKTSFTLSIVIMKDNVVNVDYGWWFPEQSLAAPELGGAFTSNANMLTTASFETSDPILGQWIYNRIPCCIYPAQPVGQTTTDTNHLQQVPASKEN</sequence>
<dbReference type="GO" id="GO:0018818">
    <property type="term" value="F:acetylene hydratase activity"/>
    <property type="evidence" value="ECO:0007669"/>
    <property type="project" value="InterPro"/>
</dbReference>
<comment type="caution">
    <text evidence="6">The sequence shown here is derived from an EMBL/GenBank/DDBJ whole genome shotgun (WGS) entry which is preliminary data.</text>
</comment>
<dbReference type="EC" id="1.2.1.2" evidence="6"/>
<dbReference type="RefSeq" id="WP_005998359.1">
    <property type="nucleotide sequence ID" value="NZ_AAEW02000003.1"/>
</dbReference>
<dbReference type="InterPro" id="IPR006657">
    <property type="entry name" value="MoPterin_dinucl-bd_dom"/>
</dbReference>
<feature type="domain" description="4Fe-4S Mo/W bis-MGD-type" evidence="5">
    <location>
        <begin position="3"/>
        <end position="62"/>
    </location>
</feature>
<dbReference type="SUPFAM" id="SSF53706">
    <property type="entry name" value="Formate dehydrogenase/DMSO reductase, domains 1-3"/>
    <property type="match status" value="1"/>
</dbReference>
<keyword evidence="7" id="KW-1185">Reference proteome</keyword>
<dbReference type="CDD" id="cd02781">
    <property type="entry name" value="MopB_CT_Acetylene-hydratase"/>
    <property type="match status" value="1"/>
</dbReference>
<dbReference type="Pfam" id="PF00384">
    <property type="entry name" value="Molybdopterin"/>
    <property type="match status" value="1"/>
</dbReference>
<name>Q1K2K5_DESA6</name>
<dbReference type="InterPro" id="IPR037949">
    <property type="entry name" value="MopB_CT_Acetylene-hydratase"/>
</dbReference>
<keyword evidence="4" id="KW-0411">Iron-sulfur</keyword>
<proteinExistence type="inferred from homology"/>
<evidence type="ECO:0000259" key="5">
    <source>
        <dbReference type="PROSITE" id="PS51669"/>
    </source>
</evidence>
<organism evidence="6 7">
    <name type="scientific">Desulfuromonas acetoxidans (strain DSM 684 / 11070)</name>
    <dbReference type="NCBI Taxonomy" id="281689"/>
    <lineage>
        <taxon>Bacteria</taxon>
        <taxon>Pseudomonadati</taxon>
        <taxon>Thermodesulfobacteriota</taxon>
        <taxon>Desulfuromonadia</taxon>
        <taxon>Desulfuromonadales</taxon>
        <taxon>Desulfuromonadaceae</taxon>
        <taxon>Desulfuromonas</taxon>
    </lineage>
</organism>
<dbReference type="InterPro" id="IPR006656">
    <property type="entry name" value="Mopterin_OxRdtase"/>
</dbReference>
<dbReference type="PROSITE" id="PS51669">
    <property type="entry name" value="4FE4S_MOW_BIS_MGD"/>
    <property type="match status" value="1"/>
</dbReference>
<dbReference type="InterPro" id="IPR009010">
    <property type="entry name" value="Asp_de-COase-like_dom_sf"/>
</dbReference>
<dbReference type="SMART" id="SM00926">
    <property type="entry name" value="Molybdop_Fe4S4"/>
    <property type="match status" value="1"/>
</dbReference>
<dbReference type="Gene3D" id="2.40.40.20">
    <property type="match status" value="1"/>
</dbReference>
<dbReference type="GO" id="GO:0043546">
    <property type="term" value="F:molybdopterin cofactor binding"/>
    <property type="evidence" value="ECO:0007669"/>
    <property type="project" value="InterPro"/>
</dbReference>
<dbReference type="GO" id="GO:0051536">
    <property type="term" value="F:iron-sulfur cluster binding"/>
    <property type="evidence" value="ECO:0007669"/>
    <property type="project" value="UniProtKB-KW"/>
</dbReference>
<keyword evidence="6" id="KW-0560">Oxidoreductase</keyword>
<dbReference type="GO" id="GO:0016491">
    <property type="term" value="F:oxidoreductase activity"/>
    <property type="evidence" value="ECO:0007669"/>
    <property type="project" value="UniProtKB-KW"/>
</dbReference>
<reference evidence="6" key="2">
    <citation type="submission" date="2006-05" db="EMBL/GenBank/DDBJ databases">
        <title>Sequencing of the draft genome and assembly of Desulfuromonas acetoxidans DSM 684.</title>
        <authorList>
            <consortium name="US DOE Joint Genome Institute (JGI-PGF)"/>
            <person name="Copeland A."/>
            <person name="Lucas S."/>
            <person name="Lapidus A."/>
            <person name="Barry K."/>
            <person name="Detter J.C."/>
            <person name="Glavina del Rio T."/>
            <person name="Hammon N."/>
            <person name="Israni S."/>
            <person name="Dalin E."/>
            <person name="Tice H."/>
            <person name="Bruce D."/>
            <person name="Pitluck S."/>
            <person name="Richardson P."/>
        </authorList>
    </citation>
    <scope>NUCLEOTIDE SEQUENCE [LARGE SCALE GENOMIC DNA]</scope>
    <source>
        <strain evidence="6">DSM 684</strain>
    </source>
</reference>
<reference evidence="6" key="1">
    <citation type="submission" date="2006-05" db="EMBL/GenBank/DDBJ databases">
        <title>Annotation of the draft genome assembly of Desulfuromonas acetoxidans DSM 684.</title>
        <authorList>
            <consortium name="US DOE Joint Genome Institute (JGI-ORNL)"/>
            <person name="Larimer F."/>
            <person name="Land M."/>
            <person name="Hauser L."/>
        </authorList>
    </citation>
    <scope>NUCLEOTIDE SEQUENCE [LARGE SCALE GENOMIC DNA]</scope>
    <source>
        <strain evidence="6">DSM 684</strain>
    </source>
</reference>
<dbReference type="Proteomes" id="UP000005695">
    <property type="component" value="Unassembled WGS sequence"/>
</dbReference>